<evidence type="ECO:0000313" key="3">
    <source>
        <dbReference type="EMBL" id="KAL0881505.1"/>
    </source>
</evidence>
<keyword evidence="4" id="KW-1185">Reference proteome</keyword>
<accession>A0ABR3HY81</accession>
<proteinExistence type="predicted"/>
<evidence type="ECO:0000313" key="4">
    <source>
        <dbReference type="Proteomes" id="UP001549920"/>
    </source>
</evidence>
<dbReference type="PANTHER" id="PTHR46599">
    <property type="entry name" value="PIGGYBAC TRANSPOSABLE ELEMENT-DERIVED PROTEIN 4"/>
    <property type="match status" value="1"/>
</dbReference>
<dbReference type="PANTHER" id="PTHR46599:SF3">
    <property type="entry name" value="PIGGYBAC TRANSPOSABLE ELEMENT-DERIVED PROTEIN 4"/>
    <property type="match status" value="1"/>
</dbReference>
<feature type="compositionally biased region" description="Low complexity" evidence="1">
    <location>
        <begin position="19"/>
        <end position="33"/>
    </location>
</feature>
<protein>
    <recommendedName>
        <fullName evidence="2">PiggyBac transposable element-derived protein domain-containing protein</fullName>
    </recommendedName>
</protein>
<gene>
    <name evidence="3" type="ORF">ABMA27_001356</name>
</gene>
<name>A0ABR3HY81_LOXSC</name>
<dbReference type="Pfam" id="PF13843">
    <property type="entry name" value="DDE_Tnp_1_7"/>
    <property type="match status" value="1"/>
</dbReference>
<sequence length="490" mass="56886">MKTTQTDEDFDLDLFNLQSDTSSTSSESNNLVSSEDDSDASDEIQPNAIPSEANANGENEWQDIDDSIPSFEEFTENCKINITDDTVNPEDYYNLFVTDDVISKMVVETNNYAQKFLARNQLKPKSRVRAWIPTNPDEMKKFLGVIMVMGRFLLLLKFWHFSEENPNDKNKFAKITDVYYMLLQRFQAVLIPGKYLIIDETMIPWRGRLKFRQYLKGKSHKYGVKLYKLCTPDGYTFNVNIYSGKGDNDRELNHGKETVLRLIRGLENEGRTVVTDNFYNSIDLAEELIRKKKTFLCGTLRPNRKGLPKRIIASKLKRGKITGAMNKNGVRIIKWVDKRPNDNKKGFSDQMSSYYTTLKRGIKWYRKVMLELLFGTALVNSWCTIFGSQNQYQKKISSKQSLQHKPKCQSRKLPQVNYFFLLDCQNDVVLTKKHTFEKKGDKRRMCAGCYHKLRGTLSSREANKKVKKIKSFCVECKKGYCLSCFYKTHI</sequence>
<dbReference type="EMBL" id="JBEUOH010000011">
    <property type="protein sequence ID" value="KAL0881505.1"/>
    <property type="molecule type" value="Genomic_DNA"/>
</dbReference>
<feature type="compositionally biased region" description="Acidic residues" evidence="1">
    <location>
        <begin position="1"/>
        <end position="12"/>
    </location>
</feature>
<reference evidence="3 4" key="1">
    <citation type="submission" date="2024-06" db="EMBL/GenBank/DDBJ databases">
        <title>A chromosome-level genome assembly of beet webworm, Loxostege sticticalis.</title>
        <authorList>
            <person name="Zhang Y."/>
        </authorList>
    </citation>
    <scope>NUCLEOTIDE SEQUENCE [LARGE SCALE GENOMIC DNA]</scope>
    <source>
        <strain evidence="3">AQ026</strain>
        <tissue evidence="3">Whole body</tissue>
    </source>
</reference>
<evidence type="ECO:0000259" key="2">
    <source>
        <dbReference type="Pfam" id="PF13843"/>
    </source>
</evidence>
<dbReference type="Proteomes" id="UP001549920">
    <property type="component" value="Unassembled WGS sequence"/>
</dbReference>
<organism evidence="3 4">
    <name type="scientific">Loxostege sticticalis</name>
    <name type="common">Beet webworm moth</name>
    <dbReference type="NCBI Taxonomy" id="481309"/>
    <lineage>
        <taxon>Eukaryota</taxon>
        <taxon>Metazoa</taxon>
        <taxon>Ecdysozoa</taxon>
        <taxon>Arthropoda</taxon>
        <taxon>Hexapoda</taxon>
        <taxon>Insecta</taxon>
        <taxon>Pterygota</taxon>
        <taxon>Neoptera</taxon>
        <taxon>Endopterygota</taxon>
        <taxon>Lepidoptera</taxon>
        <taxon>Glossata</taxon>
        <taxon>Ditrysia</taxon>
        <taxon>Pyraloidea</taxon>
        <taxon>Crambidae</taxon>
        <taxon>Pyraustinae</taxon>
        <taxon>Loxostege</taxon>
    </lineage>
</organism>
<feature type="domain" description="PiggyBac transposable element-derived protein" evidence="2">
    <location>
        <begin position="146"/>
        <end position="338"/>
    </location>
</feature>
<comment type="caution">
    <text evidence="3">The sequence shown here is derived from an EMBL/GenBank/DDBJ whole genome shotgun (WGS) entry which is preliminary data.</text>
</comment>
<evidence type="ECO:0000256" key="1">
    <source>
        <dbReference type="SAM" id="MobiDB-lite"/>
    </source>
</evidence>
<feature type="region of interest" description="Disordered" evidence="1">
    <location>
        <begin position="1"/>
        <end position="61"/>
    </location>
</feature>
<dbReference type="InterPro" id="IPR029526">
    <property type="entry name" value="PGBD"/>
</dbReference>